<comment type="caution">
    <text evidence="2">The sequence shown here is derived from an EMBL/GenBank/DDBJ whole genome shotgun (WGS) entry which is preliminary data.</text>
</comment>
<reference evidence="2 3" key="1">
    <citation type="submission" date="2019-08" db="EMBL/GenBank/DDBJ databases">
        <title>In-depth cultivation of the pig gut microbiome towards novel bacterial diversity and tailored functional studies.</title>
        <authorList>
            <person name="Wylensek D."/>
            <person name="Hitch T.C.A."/>
            <person name="Clavel T."/>
        </authorList>
    </citation>
    <scope>NUCLEOTIDE SEQUENCE [LARGE SCALE GENOMIC DNA]</scope>
    <source>
        <strain evidence="2 3">LKV-178-WT-2A</strain>
    </source>
</reference>
<dbReference type="Proteomes" id="UP000438914">
    <property type="component" value="Unassembled WGS sequence"/>
</dbReference>
<dbReference type="GO" id="GO:0016747">
    <property type="term" value="F:acyltransferase activity, transferring groups other than amino-acyl groups"/>
    <property type="evidence" value="ECO:0007669"/>
    <property type="project" value="InterPro"/>
</dbReference>
<accession>A0A7K0KCR3</accession>
<protein>
    <submittedName>
        <fullName evidence="2">GNAT family N-acetyltransferase</fullName>
    </submittedName>
</protein>
<keyword evidence="3" id="KW-1185">Reference proteome</keyword>
<evidence type="ECO:0000313" key="3">
    <source>
        <dbReference type="Proteomes" id="UP000438914"/>
    </source>
</evidence>
<dbReference type="SUPFAM" id="SSF55729">
    <property type="entry name" value="Acyl-CoA N-acyltransferases (Nat)"/>
    <property type="match status" value="1"/>
</dbReference>
<dbReference type="Pfam" id="PF13302">
    <property type="entry name" value="Acetyltransf_3"/>
    <property type="match status" value="1"/>
</dbReference>
<dbReference type="InterPro" id="IPR000182">
    <property type="entry name" value="GNAT_dom"/>
</dbReference>
<dbReference type="PROSITE" id="PS51186">
    <property type="entry name" value="GNAT"/>
    <property type="match status" value="1"/>
</dbReference>
<dbReference type="PANTHER" id="PTHR43415:SF3">
    <property type="entry name" value="GNAT-FAMILY ACETYLTRANSFERASE"/>
    <property type="match status" value="1"/>
</dbReference>
<dbReference type="AlphaFoldDB" id="A0A7K0KCR3"/>
<dbReference type="Gene3D" id="3.40.630.30">
    <property type="match status" value="1"/>
</dbReference>
<organism evidence="2 3">
    <name type="scientific">Hallella mizrahii</name>
    <dbReference type="NCBI Taxonomy" id="2606637"/>
    <lineage>
        <taxon>Bacteria</taxon>
        <taxon>Pseudomonadati</taxon>
        <taxon>Bacteroidota</taxon>
        <taxon>Bacteroidia</taxon>
        <taxon>Bacteroidales</taxon>
        <taxon>Prevotellaceae</taxon>
        <taxon>Hallella</taxon>
    </lineage>
</organism>
<name>A0A7K0KCR3_9BACT</name>
<sequence length="182" mass="21121">MEKNSSISSSCSHRHPFVLLRAMEPEDLDLLYRIENDYDLWQVGSTNVPYSRYVLHDYIANTTGDIFTDKQLRLIVTDVSGANVVGIVDLINFNPQHLRAEVGLVIQKAYRDQGYGRAAMEELITYTREVLHLHQLYAFVARDNTYCLKLLKSIGFQQNALLKDWLYDGKEYHDVELLQFFL</sequence>
<gene>
    <name evidence="2" type="ORF">FYJ73_03380</name>
</gene>
<dbReference type="PANTHER" id="PTHR43415">
    <property type="entry name" value="SPERMIDINE N(1)-ACETYLTRANSFERASE"/>
    <property type="match status" value="1"/>
</dbReference>
<evidence type="ECO:0000259" key="1">
    <source>
        <dbReference type="PROSITE" id="PS51186"/>
    </source>
</evidence>
<dbReference type="CDD" id="cd04301">
    <property type="entry name" value="NAT_SF"/>
    <property type="match status" value="1"/>
</dbReference>
<evidence type="ECO:0000313" key="2">
    <source>
        <dbReference type="EMBL" id="MST83726.1"/>
    </source>
</evidence>
<dbReference type="EMBL" id="VUNG01000005">
    <property type="protein sequence ID" value="MST83726.1"/>
    <property type="molecule type" value="Genomic_DNA"/>
</dbReference>
<proteinExistence type="predicted"/>
<dbReference type="RefSeq" id="WP_154533311.1">
    <property type="nucleotide sequence ID" value="NZ_VUNG01000005.1"/>
</dbReference>
<keyword evidence="2" id="KW-0808">Transferase</keyword>
<dbReference type="InterPro" id="IPR016181">
    <property type="entry name" value="Acyl_CoA_acyltransferase"/>
</dbReference>
<feature type="domain" description="N-acetyltransferase" evidence="1">
    <location>
        <begin position="18"/>
        <end position="179"/>
    </location>
</feature>